<reference evidence="5 6" key="1">
    <citation type="submission" date="2019-05" db="EMBL/GenBank/DDBJ databases">
        <title>The metagenome of a microbial culture collection derived from dairy environment covers the genomic content of the human microbiome.</title>
        <authorList>
            <person name="Roder T."/>
            <person name="Wuthrich D."/>
            <person name="Sattari Z."/>
            <person name="Von Ah U."/>
            <person name="Bar C."/>
            <person name="Ronchi F."/>
            <person name="Macpherson A.J."/>
            <person name="Ganal-Vonarburg S.C."/>
            <person name="Bruggmann R."/>
            <person name="Vergeres G."/>
        </authorList>
    </citation>
    <scope>NUCLEOTIDE SEQUENCE [LARGE SCALE GENOMIC DNA]</scope>
    <source>
        <strain evidence="5 6">FAM 24235</strain>
    </source>
</reference>
<dbReference type="EC" id="3.1.21.-" evidence="4"/>
<protein>
    <submittedName>
        <fullName evidence="5">Restriction endonuclease</fullName>
        <ecNumber evidence="4">3.1.21.-</ecNumber>
    </submittedName>
</protein>
<gene>
    <name evidence="4" type="ORF">ACEN37_03450</name>
    <name evidence="5" type="ORF">FEZ48_02595</name>
</gene>
<keyword evidence="1 4" id="KW-0378">Hydrolase</keyword>
<dbReference type="Pfam" id="PF04471">
    <property type="entry name" value="Mrr_cat"/>
    <property type="match status" value="1"/>
</dbReference>
<sequence>MNRDWTKLKQSSHGIPTYDSLIPYILQVLKNGEEATNKVIKKRLFEFLQVPDKILNQKYPEYPNSEGILYNRVSFALSDLYKAGALERPRRAVYQITDLGKGLLDKYGDSLTKKDLEAQPEYIQYRKELEIRNQRNEGSLAVSDHDESTKIDIKKLINTMNNEVAIELLDKIRNSDPFFFEHMVVKLLEKMGYSGENGHAKVTSRSNDGGIDGVINQDPLGTSTVYIQAKRYKEDNTVGRSAIQSFYGALAGINADRGVFITTSNYSKGAQEFAKNQGIVLIDGIQLTDLMLKYRVGVEVADQYTTFQIDSDYFEIEDLI</sequence>
<keyword evidence="5" id="KW-0255">Endonuclease</keyword>
<comment type="caution">
    <text evidence="5">The sequence shown here is derived from an EMBL/GenBank/DDBJ whole genome shotgun (WGS) entry which is preliminary data.</text>
</comment>
<proteinExistence type="predicted"/>
<dbReference type="OrthoDB" id="9803736at2"/>
<dbReference type="AlphaFoldDB" id="A0A5R9C7B0"/>
<dbReference type="PANTHER" id="PTHR30015:SF7">
    <property type="entry name" value="TYPE IV METHYL-DIRECTED RESTRICTION ENZYME ECOKMRR"/>
    <property type="match status" value="1"/>
</dbReference>
<dbReference type="InterPro" id="IPR007560">
    <property type="entry name" value="Restrct_endonuc_IV_Mrr"/>
</dbReference>
<dbReference type="Gene3D" id="1.10.10.10">
    <property type="entry name" value="Winged helix-like DNA-binding domain superfamily/Winged helix DNA-binding domain"/>
    <property type="match status" value="1"/>
</dbReference>
<evidence type="ECO:0000313" key="5">
    <source>
        <dbReference type="EMBL" id="TLQ09057.1"/>
    </source>
</evidence>
<dbReference type="InterPro" id="IPR036388">
    <property type="entry name" value="WH-like_DNA-bd_sf"/>
</dbReference>
<dbReference type="InterPro" id="IPR025745">
    <property type="entry name" value="Mrr-like_N_dom"/>
</dbReference>
<dbReference type="PANTHER" id="PTHR30015">
    <property type="entry name" value="MRR RESTRICTION SYSTEM PROTEIN"/>
    <property type="match status" value="1"/>
</dbReference>
<evidence type="ECO:0000259" key="2">
    <source>
        <dbReference type="Pfam" id="PF04471"/>
    </source>
</evidence>
<dbReference type="EMBL" id="VBTE01000004">
    <property type="protein sequence ID" value="TLQ09057.1"/>
    <property type="molecule type" value="Genomic_DNA"/>
</dbReference>
<dbReference type="GO" id="GO:0015666">
    <property type="term" value="F:restriction endodeoxyribonuclease activity"/>
    <property type="evidence" value="ECO:0007669"/>
    <property type="project" value="TreeGrafter"/>
</dbReference>
<dbReference type="Pfam" id="PF14338">
    <property type="entry name" value="Mrr_N"/>
    <property type="match status" value="1"/>
</dbReference>
<evidence type="ECO:0000256" key="1">
    <source>
        <dbReference type="ARBA" id="ARBA00022801"/>
    </source>
</evidence>
<dbReference type="Gene3D" id="3.40.1350.10">
    <property type="match status" value="1"/>
</dbReference>
<dbReference type="GO" id="GO:0009307">
    <property type="term" value="P:DNA restriction-modification system"/>
    <property type="evidence" value="ECO:0007669"/>
    <property type="project" value="InterPro"/>
</dbReference>
<keyword evidence="5" id="KW-0540">Nuclease</keyword>
<dbReference type="InterPro" id="IPR052906">
    <property type="entry name" value="Type_IV_Methyl-Rstrct_Enzyme"/>
</dbReference>
<feature type="domain" description="Restriction system protein Mrr-like N-terminal" evidence="3">
    <location>
        <begin position="18"/>
        <end position="105"/>
    </location>
</feature>
<name>A0A5R9C7B0_9LACT</name>
<evidence type="ECO:0000313" key="7">
    <source>
        <dbReference type="Proteomes" id="UP001625374"/>
    </source>
</evidence>
<keyword evidence="7" id="KW-1185">Reference proteome</keyword>
<dbReference type="Proteomes" id="UP000307201">
    <property type="component" value="Unassembled WGS sequence"/>
</dbReference>
<dbReference type="InterPro" id="IPR011856">
    <property type="entry name" value="tRNA_endonuc-like_dom_sf"/>
</dbReference>
<dbReference type="SUPFAM" id="SSF52980">
    <property type="entry name" value="Restriction endonuclease-like"/>
    <property type="match status" value="1"/>
</dbReference>
<evidence type="ECO:0000313" key="4">
    <source>
        <dbReference type="EMBL" id="MFL2102303.1"/>
    </source>
</evidence>
<feature type="domain" description="Restriction endonuclease type IV Mrr" evidence="2">
    <location>
        <begin position="172"/>
        <end position="291"/>
    </location>
</feature>
<dbReference type="InterPro" id="IPR011335">
    <property type="entry name" value="Restrct_endonuc-II-like"/>
</dbReference>
<evidence type="ECO:0000313" key="6">
    <source>
        <dbReference type="Proteomes" id="UP000307201"/>
    </source>
</evidence>
<organism evidence="5 6">
    <name type="scientific">Marinilactibacillus psychrotolerans</name>
    <dbReference type="NCBI Taxonomy" id="191770"/>
    <lineage>
        <taxon>Bacteria</taxon>
        <taxon>Bacillati</taxon>
        <taxon>Bacillota</taxon>
        <taxon>Bacilli</taxon>
        <taxon>Lactobacillales</taxon>
        <taxon>Carnobacteriaceae</taxon>
        <taxon>Marinilactibacillus</taxon>
    </lineage>
</organism>
<evidence type="ECO:0000259" key="3">
    <source>
        <dbReference type="Pfam" id="PF14338"/>
    </source>
</evidence>
<dbReference type="Proteomes" id="UP001625374">
    <property type="component" value="Unassembled WGS sequence"/>
</dbReference>
<dbReference type="GO" id="GO:0003677">
    <property type="term" value="F:DNA binding"/>
    <property type="evidence" value="ECO:0007669"/>
    <property type="project" value="InterPro"/>
</dbReference>
<dbReference type="RefSeq" id="WP_138470927.1">
    <property type="nucleotide sequence ID" value="NZ_JABUYJ010000027.1"/>
</dbReference>
<reference evidence="4 7" key="2">
    <citation type="submission" date="2024-08" db="EMBL/GenBank/DDBJ databases">
        <authorList>
            <person name="Arias E."/>
        </authorList>
    </citation>
    <scope>NUCLEOTIDE SEQUENCE [LARGE SCALE GENOMIC DNA]</scope>
    <source>
        <strain evidence="4 7">FAM 24106</strain>
    </source>
</reference>
<dbReference type="EMBL" id="JBGQQK010000006">
    <property type="protein sequence ID" value="MFL2102303.1"/>
    <property type="molecule type" value="Genomic_DNA"/>
</dbReference>
<accession>A0A5R9C7B0</accession>